<keyword evidence="4" id="KW-1185">Reference proteome</keyword>
<dbReference type="OrthoDB" id="9767239at2"/>
<keyword evidence="1" id="KW-0732">Signal</keyword>
<name>A0A1I6RV94_9RHOB</name>
<dbReference type="InterPro" id="IPR050955">
    <property type="entry name" value="Plant_Biomass_Hydrol_Est"/>
</dbReference>
<dbReference type="GO" id="GO:0016787">
    <property type="term" value="F:hydrolase activity"/>
    <property type="evidence" value="ECO:0007669"/>
    <property type="project" value="UniProtKB-KW"/>
</dbReference>
<reference evidence="4" key="1">
    <citation type="submission" date="2016-10" db="EMBL/GenBank/DDBJ databases">
        <authorList>
            <person name="Varghese N."/>
            <person name="Submissions S."/>
        </authorList>
    </citation>
    <scope>NUCLEOTIDE SEQUENCE [LARGE SCALE GENOMIC DNA]</scope>
    <source>
        <strain evidence="4">DSM 23422</strain>
    </source>
</reference>
<proteinExistence type="predicted"/>
<dbReference type="Pfam" id="PF10503">
    <property type="entry name" value="Esterase_PHB"/>
    <property type="match status" value="1"/>
</dbReference>
<organism evidence="3 4">
    <name type="scientific">Sulfitobacter marinus</name>
    <dbReference type="NCBI Taxonomy" id="394264"/>
    <lineage>
        <taxon>Bacteria</taxon>
        <taxon>Pseudomonadati</taxon>
        <taxon>Pseudomonadota</taxon>
        <taxon>Alphaproteobacteria</taxon>
        <taxon>Rhodobacterales</taxon>
        <taxon>Roseobacteraceae</taxon>
        <taxon>Sulfitobacter</taxon>
    </lineage>
</organism>
<dbReference type="EMBL" id="FPAJ01000002">
    <property type="protein sequence ID" value="SFS68388.1"/>
    <property type="molecule type" value="Genomic_DNA"/>
</dbReference>
<evidence type="ECO:0000256" key="1">
    <source>
        <dbReference type="ARBA" id="ARBA00022729"/>
    </source>
</evidence>
<gene>
    <name evidence="3" type="ORF">SAMN04488040_1522</name>
</gene>
<evidence type="ECO:0000256" key="2">
    <source>
        <dbReference type="ARBA" id="ARBA00022801"/>
    </source>
</evidence>
<protein>
    <submittedName>
        <fullName evidence="3">Esterase, PHB depolymerase family</fullName>
    </submittedName>
</protein>
<keyword evidence="2" id="KW-0378">Hydrolase</keyword>
<dbReference type="InterPro" id="IPR029058">
    <property type="entry name" value="AB_hydrolase_fold"/>
</dbReference>
<dbReference type="PANTHER" id="PTHR43037:SF1">
    <property type="entry name" value="BLL1128 PROTEIN"/>
    <property type="match status" value="1"/>
</dbReference>
<dbReference type="PANTHER" id="PTHR43037">
    <property type="entry name" value="UNNAMED PRODUCT-RELATED"/>
    <property type="match status" value="1"/>
</dbReference>
<dbReference type="STRING" id="394264.SAMN04488040_1522"/>
<dbReference type="SUPFAM" id="SSF53474">
    <property type="entry name" value="alpha/beta-Hydrolases"/>
    <property type="match status" value="2"/>
</dbReference>
<dbReference type="RefSeq" id="WP_093915738.1">
    <property type="nucleotide sequence ID" value="NZ_FPAJ01000002.1"/>
</dbReference>
<sequence>MTNKFTSALRQATKLVRAGNPLGATKTIQTALRGGGMAALDEMAKSSKKSFGKPRVGRSLRDTLASLNAGMAQSATTAADVTEPPLTPGACFEAETFECAEGSRDYRLYIPDLKGRKPAAMIMMLHGCKQSPVDFAKGTGMNQLADAHGLIVVYPAQSRGANMQSCWNWYATSDQTRDAGEPAILAGLARKMQTDHGVAEGRVFVAGLSAGAAMSVVLGQTHPDVFSAIGVHSGLPYKAAHDVPSAFAAMGSGSTRSHETRPIPSIVFHGDADATVHVTNGQRIAEAAATGAQVVDDGSVKNRSFTRSTTLSPDGHAVMEHWTIAGLGHAWSGGDSTGSYTDPDGPVASAEMVRFFLNLPMKGA</sequence>
<dbReference type="InterPro" id="IPR010126">
    <property type="entry name" value="Esterase_phb"/>
</dbReference>
<accession>A0A1I6RV94</accession>
<dbReference type="AlphaFoldDB" id="A0A1I6RV94"/>
<evidence type="ECO:0000313" key="3">
    <source>
        <dbReference type="EMBL" id="SFS68388.1"/>
    </source>
</evidence>
<evidence type="ECO:0000313" key="4">
    <source>
        <dbReference type="Proteomes" id="UP000199239"/>
    </source>
</evidence>
<dbReference type="GO" id="GO:0005576">
    <property type="term" value="C:extracellular region"/>
    <property type="evidence" value="ECO:0007669"/>
    <property type="project" value="InterPro"/>
</dbReference>
<dbReference type="NCBIfam" id="TIGR01840">
    <property type="entry name" value="esterase_phb"/>
    <property type="match status" value="1"/>
</dbReference>
<dbReference type="Gene3D" id="3.40.50.1820">
    <property type="entry name" value="alpha/beta hydrolase"/>
    <property type="match status" value="1"/>
</dbReference>
<dbReference type="Proteomes" id="UP000199239">
    <property type="component" value="Unassembled WGS sequence"/>
</dbReference>